<proteinExistence type="predicted"/>
<keyword evidence="2" id="KW-1185">Reference proteome</keyword>
<dbReference type="Proteomes" id="UP000015104">
    <property type="component" value="Unassembled WGS sequence"/>
</dbReference>
<protein>
    <submittedName>
        <fullName evidence="1">Uncharacterized protein</fullName>
    </submittedName>
</protein>
<reference evidence="2" key="1">
    <citation type="submission" date="2011-08" db="EMBL/GenBank/DDBJ databases">
        <authorList>
            <person name="Rombauts S."/>
        </authorList>
    </citation>
    <scope>NUCLEOTIDE SEQUENCE</scope>
    <source>
        <strain evidence="2">London</strain>
    </source>
</reference>
<name>T1JPV4_TETUR</name>
<dbReference type="HOGENOM" id="CLU_3425221_0_0_1"/>
<sequence>MEPLRLIKRDLRWLSIQFNIQR</sequence>
<accession>T1JPV4</accession>
<reference evidence="1" key="2">
    <citation type="submission" date="2015-06" db="UniProtKB">
        <authorList>
            <consortium name="EnsemblMetazoa"/>
        </authorList>
    </citation>
    <scope>IDENTIFICATION</scope>
</reference>
<evidence type="ECO:0000313" key="1">
    <source>
        <dbReference type="EnsemblMetazoa" id="tetur01g00930.1"/>
    </source>
</evidence>
<dbReference type="AlphaFoldDB" id="T1JPV4"/>
<organism evidence="1 2">
    <name type="scientific">Tetranychus urticae</name>
    <name type="common">Two-spotted spider mite</name>
    <dbReference type="NCBI Taxonomy" id="32264"/>
    <lineage>
        <taxon>Eukaryota</taxon>
        <taxon>Metazoa</taxon>
        <taxon>Ecdysozoa</taxon>
        <taxon>Arthropoda</taxon>
        <taxon>Chelicerata</taxon>
        <taxon>Arachnida</taxon>
        <taxon>Acari</taxon>
        <taxon>Acariformes</taxon>
        <taxon>Trombidiformes</taxon>
        <taxon>Prostigmata</taxon>
        <taxon>Eleutherengona</taxon>
        <taxon>Raphignathae</taxon>
        <taxon>Tetranychoidea</taxon>
        <taxon>Tetranychidae</taxon>
        <taxon>Tetranychus</taxon>
    </lineage>
</organism>
<evidence type="ECO:0000313" key="2">
    <source>
        <dbReference type="Proteomes" id="UP000015104"/>
    </source>
</evidence>
<dbReference type="EMBL" id="CAEY01000432">
    <property type="status" value="NOT_ANNOTATED_CDS"/>
    <property type="molecule type" value="Genomic_DNA"/>
</dbReference>
<dbReference type="EnsemblMetazoa" id="tetur01g00930.1">
    <property type="protein sequence ID" value="tetur01g00930.1"/>
    <property type="gene ID" value="tetur01g00930"/>
</dbReference>